<dbReference type="InterPro" id="IPR009828">
    <property type="entry name" value="CYRIA/CYRIB_Rac1-bd"/>
</dbReference>
<dbReference type="GO" id="GO:0005737">
    <property type="term" value="C:cytoplasm"/>
    <property type="evidence" value="ECO:0007669"/>
    <property type="project" value="UniProtKB-ARBA"/>
</dbReference>
<feature type="compositionally biased region" description="Polar residues" evidence="2">
    <location>
        <begin position="1281"/>
        <end position="1298"/>
    </location>
</feature>
<feature type="compositionally biased region" description="Polar residues" evidence="2">
    <location>
        <begin position="1336"/>
        <end position="1353"/>
    </location>
</feature>
<organism evidence="4 5">
    <name type="scientific">Adineta steineri</name>
    <dbReference type="NCBI Taxonomy" id="433720"/>
    <lineage>
        <taxon>Eukaryota</taxon>
        <taxon>Metazoa</taxon>
        <taxon>Spiralia</taxon>
        <taxon>Gnathifera</taxon>
        <taxon>Rotifera</taxon>
        <taxon>Eurotatoria</taxon>
        <taxon>Bdelloidea</taxon>
        <taxon>Adinetida</taxon>
        <taxon>Adinetidae</taxon>
        <taxon>Adineta</taxon>
    </lineage>
</organism>
<keyword evidence="5" id="KW-1185">Reference proteome</keyword>
<sequence>MNTRVSMSDALSNVEVLYELPLIDSQPSVEGANNAIVYEANFDTNFEDKTAYITGISKYIEEAVLHSNLSLLLEQGYQHAMTLYTWRCCSRAIPTVKSPEQPNRIEIYEKTVEALQPEVAKLMAIMHFSMTAVETFCNQVRRLCHHEKRKEFVSEAYLLTLGEFINMFAVLDELKNMKSSVKNDYSAYRRAAQFLRVISDSTALTESQNLSMFLATNDKIRTMLKTSLAQIEGYEELLADVVNTSVHMFENKLYLLPNEKHMLVKVIGFSLFLIDSTACNINKLDGKKKINVSRIDKIFKTVEVVPLYGDMQIAPFNYIKKSPNFDPSKWPVCNDTSTSSMQGNLLMQLPEIREEHERFIADLARYTNEGAIQKVMKRTDQEMKYLYHMALTGLQLLSKWSNSILELYCWKLLHPADYRKGASKYDDDGEEYERATRYNYSSQEKFAMVEILSLIKGLQLQMNRLTETFHEAICSTAYNELQSFVQIHIRDMIKKVTQKKRDLTKSILIAVRDTCVDCFNGSNEANSIEEALALGLKLSQNQGNKKDHGELNNVRFNKRCVGPSSTQLYMVRTMIESLLTDKSGYGKRTLRKDIDYTHLSMIEQFHKQSFFWDYLLNFDATLKQCADLSQLWYREFYLELTMGRKIQFPIEMSMPWILADHILESIKQPMIEYVFYPMDLYNDAAMHALLVFRKQFLYDEIEAEVNLCFDQLVFKLSDKIFTHFKSLASCMLLDKRYRSECHMNGIKVVFPSANRFDALLKQRHIQLLGRSIDLTFLLTQRLTLSFKKSLETAIQRFESVNITGVMELQSLLEVNHLTHQLLSSYLTLDSFESLVNEVNHSVASALGRITLHIFWELTYDFLPHYCYNGSTNRFVKTQQPHVNETAREKMAREIPDVQLYGTRELNQAYEIVNNLYRGFVGVQHFRAMTRLLGYQGIAVVIQEMLKVVKNLLDKTIREFVEKLRTCMPKQCKLPRSDYGSPAILQYYLHQLHEIIHYPALQDVFHCFRELGNAILFFIMIEQSLSQEEIKDLLQAAPFQNLIPRPYAKEGESLEAKIRRLEAKYAAMSLVNIIKKLGTEKQGKLVEEADLLTRERLCIGLTTFEIMLDRIRTFLLDDPVWANNSSSAMSNNISPLSNIDDTHDFHRIWSALQFVYCLPTRHENDMNIEQLYGEGLNFAGCTIIRLLNEHRKFETFDFTYHLFKINRSDQKEDEVKNVSLPTFTERIRKFQILNQQIFACLNKYLCHTTTDEIPVEQVKCLTPMTLQTIQSSMPIYQHSRLPGTTINRNNTSSRDYPMASSTYRNDLYRSSSNASMQSSSSTFMTREQYPLDINYRPVSQSRDYENVSMSSRTSSMDHRDGVPRNSRDRNHNDYHSSYQDRPNLKRSGSRYNDNGPIPSKRSMRR</sequence>
<feature type="domain" description="CYRIA/CYRIB Rac1 binding" evidence="3">
    <location>
        <begin position="102"/>
        <end position="224"/>
    </location>
</feature>
<dbReference type="PANTHER" id="PTHR12195">
    <property type="entry name" value="CYTOPLASMIC FMR1-INTERACTING PROTEIN-RELATED"/>
    <property type="match status" value="1"/>
</dbReference>
<evidence type="ECO:0000313" key="4">
    <source>
        <dbReference type="EMBL" id="CAF0938282.1"/>
    </source>
</evidence>
<dbReference type="EMBL" id="CAJNOM010000055">
    <property type="protein sequence ID" value="CAF0938282.1"/>
    <property type="molecule type" value="Genomic_DNA"/>
</dbReference>
<name>A0A814C2K1_9BILA</name>
<feature type="region of interest" description="Disordered" evidence="2">
    <location>
        <begin position="1278"/>
        <end position="1298"/>
    </location>
</feature>
<proteinExistence type="inferred from homology"/>
<dbReference type="PIRSF" id="PIRSF008153">
    <property type="entry name" value="FMR1_interacting"/>
    <property type="match status" value="1"/>
</dbReference>
<accession>A0A814C2K1</accession>
<reference evidence="4" key="1">
    <citation type="submission" date="2021-02" db="EMBL/GenBank/DDBJ databases">
        <authorList>
            <person name="Nowell W R."/>
        </authorList>
    </citation>
    <scope>NUCLEOTIDE SEQUENCE</scope>
</reference>
<dbReference type="OrthoDB" id="10265867at2759"/>
<feature type="region of interest" description="Disordered" evidence="2">
    <location>
        <begin position="1334"/>
        <end position="1404"/>
    </location>
</feature>
<dbReference type="GO" id="GO:0030833">
    <property type="term" value="P:regulation of actin filament polymerization"/>
    <property type="evidence" value="ECO:0007669"/>
    <property type="project" value="InterPro"/>
</dbReference>
<evidence type="ECO:0000256" key="1">
    <source>
        <dbReference type="ARBA" id="ARBA00025790"/>
    </source>
</evidence>
<dbReference type="GO" id="GO:0031267">
    <property type="term" value="F:small GTPase binding"/>
    <property type="evidence" value="ECO:0007669"/>
    <property type="project" value="InterPro"/>
</dbReference>
<dbReference type="Proteomes" id="UP000663832">
    <property type="component" value="Unassembled WGS sequence"/>
</dbReference>
<dbReference type="Pfam" id="PF05994">
    <property type="entry name" value="FragX_IP"/>
    <property type="match status" value="1"/>
</dbReference>
<dbReference type="PRINTS" id="PR01698">
    <property type="entry name" value="CYTOFMRPINTP"/>
</dbReference>
<evidence type="ECO:0000259" key="3">
    <source>
        <dbReference type="Pfam" id="PF07159"/>
    </source>
</evidence>
<comment type="similarity">
    <text evidence="1">Belongs to the CYFIP family.</text>
</comment>
<comment type="caution">
    <text evidence="4">The sequence shown here is derived from an EMBL/GenBank/DDBJ whole genome shotgun (WGS) entry which is preliminary data.</text>
</comment>
<dbReference type="InterPro" id="IPR008081">
    <property type="entry name" value="Cytoplasmic_FMR1-int"/>
</dbReference>
<protein>
    <recommendedName>
        <fullName evidence="3">CYRIA/CYRIB Rac1 binding domain-containing protein</fullName>
    </recommendedName>
</protein>
<evidence type="ECO:0000256" key="2">
    <source>
        <dbReference type="SAM" id="MobiDB-lite"/>
    </source>
</evidence>
<evidence type="ECO:0000313" key="5">
    <source>
        <dbReference type="Proteomes" id="UP000663832"/>
    </source>
</evidence>
<dbReference type="Pfam" id="PF07159">
    <property type="entry name" value="CYRIA-B_Rac1-bd"/>
    <property type="match status" value="1"/>
</dbReference>
<gene>
    <name evidence="4" type="ORF">QVE165_LOCUS11501</name>
</gene>
<feature type="compositionally biased region" description="Basic and acidic residues" evidence="2">
    <location>
        <begin position="1354"/>
        <end position="1373"/>
    </location>
</feature>